<keyword evidence="4" id="KW-0067">ATP-binding</keyword>
<dbReference type="PANTHER" id="PTHR45766">
    <property type="entry name" value="DNA ANNEALING HELICASE AND ENDONUCLEASE ZRANB3 FAMILY MEMBER"/>
    <property type="match status" value="1"/>
</dbReference>
<dbReference type="CDD" id="cd18011">
    <property type="entry name" value="DEXDc_RapA"/>
    <property type="match status" value="1"/>
</dbReference>
<dbReference type="PROSITE" id="PS51192">
    <property type="entry name" value="HELICASE_ATP_BIND_1"/>
    <property type="match status" value="1"/>
</dbReference>
<evidence type="ECO:0000256" key="4">
    <source>
        <dbReference type="ARBA" id="ARBA00022840"/>
    </source>
</evidence>
<evidence type="ECO:0000259" key="6">
    <source>
        <dbReference type="PROSITE" id="PS51194"/>
    </source>
</evidence>
<evidence type="ECO:0000313" key="8">
    <source>
        <dbReference type="Proteomes" id="UP000181981"/>
    </source>
</evidence>
<reference evidence="7 8" key="1">
    <citation type="submission" date="2016-10" db="EMBL/GenBank/DDBJ databases">
        <authorList>
            <person name="de Groot N.N."/>
        </authorList>
    </citation>
    <scope>NUCLEOTIDE SEQUENCE [LARGE SCALE GENOMIC DNA]</scope>
    <source>
        <strain evidence="7 8">DSM 25947</strain>
    </source>
</reference>
<organism evidence="7 8">
    <name type="scientific">Draconibacterium orientale</name>
    <dbReference type="NCBI Taxonomy" id="1168034"/>
    <lineage>
        <taxon>Bacteria</taxon>
        <taxon>Pseudomonadati</taxon>
        <taxon>Bacteroidota</taxon>
        <taxon>Bacteroidia</taxon>
        <taxon>Marinilabiliales</taxon>
        <taxon>Prolixibacteraceae</taxon>
        <taxon>Draconibacterium</taxon>
    </lineage>
</organism>
<dbReference type="AlphaFoldDB" id="A0A1I0FAI3"/>
<dbReference type="InterPro" id="IPR057342">
    <property type="entry name" value="DEXDc_RapA"/>
</dbReference>
<dbReference type="SUPFAM" id="SSF52540">
    <property type="entry name" value="P-loop containing nucleoside triphosphate hydrolases"/>
    <property type="match status" value="2"/>
</dbReference>
<evidence type="ECO:0000256" key="1">
    <source>
        <dbReference type="ARBA" id="ARBA00022741"/>
    </source>
</evidence>
<dbReference type="PROSITE" id="PS51194">
    <property type="entry name" value="HELICASE_CTER"/>
    <property type="match status" value="1"/>
</dbReference>
<gene>
    <name evidence="7" type="ORF">SAMN05444285_11620</name>
</gene>
<dbReference type="EMBL" id="FOHT01000016">
    <property type="protein sequence ID" value="SET55124.1"/>
    <property type="molecule type" value="Genomic_DNA"/>
</dbReference>
<dbReference type="Pfam" id="PF00176">
    <property type="entry name" value="SNF2-rel_dom"/>
    <property type="match status" value="1"/>
</dbReference>
<sequence>MNLHSGQIIEMRNRLWRVDEFSETELFATPINGDYNDKRVFLRDIEQIKPAELDKISKDLVGDFQAQRMLLHAYQFDLMHGSAPFLSLQRSAVIPYNYQLVPLVLALEKSKARILIADDVGLGKTIEAGLIISELMQRGKVKRILILTPANLKEQWQEAMEYFFHIESKIISSLSRKEYEKQLPAGANPWQYFQVVIASIDYAKAPEVKHLIQEQQWDLLLVDEVHLCARPHATFRASKQMKRYELVRDLGKHIPNVLFLTATPHNGYTDSFASILEILNDKIVTTTSGNTFLNKPAAKYNVCQRNRKKLENWYKKQGIASPFPKRKAEEVFVDVYESKKLANCFNEVLEYGDRLLVNAQGAGRKYNIATWVAFHLQKRAISSPYALVKSIENRLATVENKLEFEETEEEVLSGSVQDLFFEDRMTDEMASSKLDKELLNEADKEELKSLLHTAKAVKPADDVKLQELKNKTIPELHAIDKKIIVFTKYKDTLEYLESNLAGNDYDIFTMHGDLSLTKRQEIFLHFENTKKAILIATDVISEGLNLQRLSSCIVHYELPWNPNRLEQRNGRVDRIGQLKEKVHIRTFVLDKTLDKDILDLLITKANNIREDRGYSAAYFGDEEYIKAVLQEATKRNRKRRKKNVQEGPTLFDAIGQDKVKEAVKKSISKEEEDQRLQKIDEESFYDSLNIDLPEIDKRISETQAIVGSKSDVEQFVKATATFFKSVLVDRKDGFQDIKINDPRLELPQYGDRLSKITFDPEIGLTHPDATVLEIGHPFVRRLIEIVKSEFFGKNGVYGRNAWYYSNEVSSVCLLYNVLVRYTVGLTEKRVIEEMLTFGFDGFSQKELDETFIRKIMPGNTTDELSEADFKEYMEEAISFPDFTKIMNKKIEDRRLKLISERQELYKKIIKETDSTDEASWIDDEIYIDKAGADLLTITVVLPLN</sequence>
<dbReference type="InterPro" id="IPR027417">
    <property type="entry name" value="P-loop_NTPase"/>
</dbReference>
<dbReference type="GO" id="GO:0016787">
    <property type="term" value="F:hydrolase activity"/>
    <property type="evidence" value="ECO:0007669"/>
    <property type="project" value="UniProtKB-KW"/>
</dbReference>
<name>A0A1I0FAI3_9BACT</name>
<evidence type="ECO:0000313" key="7">
    <source>
        <dbReference type="EMBL" id="SET55124.1"/>
    </source>
</evidence>
<dbReference type="SMART" id="SM00487">
    <property type="entry name" value="DEXDc"/>
    <property type="match status" value="1"/>
</dbReference>
<accession>A0A1I0FAI3</accession>
<dbReference type="Gene3D" id="3.40.50.10810">
    <property type="entry name" value="Tandem AAA-ATPase domain"/>
    <property type="match status" value="1"/>
</dbReference>
<protein>
    <submittedName>
        <fullName evidence="7">SNF2 family N-terminal domain-containing protein</fullName>
    </submittedName>
</protein>
<keyword evidence="1" id="KW-0547">Nucleotide-binding</keyword>
<dbReference type="InterPro" id="IPR001650">
    <property type="entry name" value="Helicase_C-like"/>
</dbReference>
<keyword evidence="3" id="KW-0347">Helicase</keyword>
<dbReference type="SMART" id="SM00490">
    <property type="entry name" value="HELICc"/>
    <property type="match status" value="1"/>
</dbReference>
<evidence type="ECO:0000259" key="5">
    <source>
        <dbReference type="PROSITE" id="PS51192"/>
    </source>
</evidence>
<keyword evidence="2" id="KW-0378">Hydrolase</keyword>
<dbReference type="Pfam" id="PF00271">
    <property type="entry name" value="Helicase_C"/>
    <property type="match status" value="1"/>
</dbReference>
<proteinExistence type="predicted"/>
<dbReference type="InterPro" id="IPR014001">
    <property type="entry name" value="Helicase_ATP-bd"/>
</dbReference>
<dbReference type="InterPro" id="IPR038718">
    <property type="entry name" value="SNF2-like_sf"/>
</dbReference>
<dbReference type="PANTHER" id="PTHR45766:SF6">
    <property type="entry name" value="SWI_SNF-RELATED MATRIX-ASSOCIATED ACTIN-DEPENDENT REGULATOR OF CHROMATIN SUBFAMILY A-LIKE PROTEIN 1"/>
    <property type="match status" value="1"/>
</dbReference>
<dbReference type="CDD" id="cd18793">
    <property type="entry name" value="SF2_C_SNF"/>
    <property type="match status" value="1"/>
</dbReference>
<evidence type="ECO:0000256" key="2">
    <source>
        <dbReference type="ARBA" id="ARBA00022801"/>
    </source>
</evidence>
<dbReference type="RefSeq" id="WP_074780605.1">
    <property type="nucleotide sequence ID" value="NZ_FOHT01000016.1"/>
</dbReference>
<dbReference type="Proteomes" id="UP000181981">
    <property type="component" value="Unassembled WGS sequence"/>
</dbReference>
<feature type="domain" description="Helicase ATP-binding" evidence="5">
    <location>
        <begin position="105"/>
        <end position="282"/>
    </location>
</feature>
<feature type="domain" description="Helicase C-terminal" evidence="6">
    <location>
        <begin position="464"/>
        <end position="616"/>
    </location>
</feature>
<evidence type="ECO:0000256" key="3">
    <source>
        <dbReference type="ARBA" id="ARBA00022806"/>
    </source>
</evidence>
<dbReference type="InterPro" id="IPR000330">
    <property type="entry name" value="SNF2_N"/>
</dbReference>
<dbReference type="OrthoDB" id="9760715at2"/>
<dbReference type="GO" id="GO:0005524">
    <property type="term" value="F:ATP binding"/>
    <property type="evidence" value="ECO:0007669"/>
    <property type="project" value="UniProtKB-KW"/>
</dbReference>
<dbReference type="GO" id="GO:0004386">
    <property type="term" value="F:helicase activity"/>
    <property type="evidence" value="ECO:0007669"/>
    <property type="project" value="UniProtKB-KW"/>
</dbReference>
<dbReference type="InterPro" id="IPR049730">
    <property type="entry name" value="SNF2/RAD54-like_C"/>
</dbReference>
<dbReference type="Gene3D" id="3.40.50.300">
    <property type="entry name" value="P-loop containing nucleotide triphosphate hydrolases"/>
    <property type="match status" value="1"/>
</dbReference>